<evidence type="ECO:0000256" key="4">
    <source>
        <dbReference type="ARBA" id="ARBA00023136"/>
    </source>
</evidence>
<organism evidence="7 8">
    <name type="scientific">Pacificispira spongiicola</name>
    <dbReference type="NCBI Taxonomy" id="2729598"/>
    <lineage>
        <taxon>Bacteria</taxon>
        <taxon>Pseudomonadati</taxon>
        <taxon>Pseudomonadota</taxon>
        <taxon>Alphaproteobacteria</taxon>
        <taxon>Rhodospirillales</taxon>
        <taxon>Rhodospirillaceae</taxon>
        <taxon>Pacificispira</taxon>
    </lineage>
</organism>
<protein>
    <submittedName>
        <fullName evidence="7">ABC transporter ATP-binding protein</fullName>
    </submittedName>
</protein>
<keyword evidence="2 5" id="KW-0812">Transmembrane</keyword>
<comment type="subcellular location">
    <subcellularLocation>
        <location evidence="1">Cell membrane</location>
        <topology evidence="1">Multi-pass membrane protein</topology>
    </subcellularLocation>
</comment>
<dbReference type="GO" id="GO:0005524">
    <property type="term" value="F:ATP binding"/>
    <property type="evidence" value="ECO:0007669"/>
    <property type="project" value="UniProtKB-KW"/>
</dbReference>
<dbReference type="PROSITE" id="PS50929">
    <property type="entry name" value="ABC_TM1F"/>
    <property type="match status" value="1"/>
</dbReference>
<evidence type="ECO:0000313" key="7">
    <source>
        <dbReference type="EMBL" id="NMM43903.1"/>
    </source>
</evidence>
<feature type="transmembrane region" description="Helical" evidence="5">
    <location>
        <begin position="22"/>
        <end position="44"/>
    </location>
</feature>
<evidence type="ECO:0000259" key="6">
    <source>
        <dbReference type="PROSITE" id="PS50929"/>
    </source>
</evidence>
<dbReference type="RefSeq" id="WP_169624223.1">
    <property type="nucleotide sequence ID" value="NZ_JABBNT010000002.1"/>
</dbReference>
<dbReference type="EMBL" id="JABBNT010000002">
    <property type="protein sequence ID" value="NMM43903.1"/>
    <property type="molecule type" value="Genomic_DNA"/>
</dbReference>
<name>A0A7Y0DYH4_9PROT</name>
<keyword evidence="4 5" id="KW-0472">Membrane</keyword>
<dbReference type="GO" id="GO:0005886">
    <property type="term" value="C:plasma membrane"/>
    <property type="evidence" value="ECO:0007669"/>
    <property type="project" value="UniProtKB-SubCell"/>
</dbReference>
<dbReference type="AlphaFoldDB" id="A0A7Y0DYH4"/>
<keyword evidence="7" id="KW-0067">ATP-binding</keyword>
<accession>A0A7Y0DYH4</accession>
<proteinExistence type="predicted"/>
<evidence type="ECO:0000256" key="2">
    <source>
        <dbReference type="ARBA" id="ARBA00022692"/>
    </source>
</evidence>
<keyword evidence="3 5" id="KW-1133">Transmembrane helix</keyword>
<dbReference type="GO" id="GO:0140359">
    <property type="term" value="F:ABC-type transporter activity"/>
    <property type="evidence" value="ECO:0007669"/>
    <property type="project" value="InterPro"/>
</dbReference>
<evidence type="ECO:0000256" key="3">
    <source>
        <dbReference type="ARBA" id="ARBA00022989"/>
    </source>
</evidence>
<keyword evidence="8" id="KW-1185">Reference proteome</keyword>
<feature type="domain" description="ABC transmembrane type-1" evidence="6">
    <location>
        <begin position="124"/>
        <end position="365"/>
    </location>
</feature>
<dbReference type="InterPro" id="IPR036640">
    <property type="entry name" value="ABC1_TM_sf"/>
</dbReference>
<dbReference type="Proteomes" id="UP000539372">
    <property type="component" value="Unassembled WGS sequence"/>
</dbReference>
<comment type="caution">
    <text evidence="7">The sequence shown here is derived from an EMBL/GenBank/DDBJ whole genome shotgun (WGS) entry which is preliminary data.</text>
</comment>
<gene>
    <name evidence="7" type="ORF">HH303_05415</name>
</gene>
<dbReference type="Gene3D" id="1.20.1560.10">
    <property type="entry name" value="ABC transporter type 1, transmembrane domain"/>
    <property type="match status" value="1"/>
</dbReference>
<evidence type="ECO:0000313" key="8">
    <source>
        <dbReference type="Proteomes" id="UP000539372"/>
    </source>
</evidence>
<evidence type="ECO:0000256" key="1">
    <source>
        <dbReference type="ARBA" id="ARBA00004651"/>
    </source>
</evidence>
<dbReference type="InterPro" id="IPR011527">
    <property type="entry name" value="ABC1_TM_dom"/>
</dbReference>
<keyword evidence="7" id="KW-0547">Nucleotide-binding</keyword>
<feature type="transmembrane region" description="Helical" evidence="5">
    <location>
        <begin position="122"/>
        <end position="146"/>
    </location>
</feature>
<reference evidence="7 8" key="1">
    <citation type="submission" date="2020-04" db="EMBL/GenBank/DDBJ databases">
        <title>Rhodospirillaceae bacterium KN72 isolated from deep sea.</title>
        <authorList>
            <person name="Zhang D.-C."/>
        </authorList>
    </citation>
    <scope>NUCLEOTIDE SEQUENCE [LARGE SCALE GENOMIC DNA]</scope>
    <source>
        <strain evidence="7 8">KN72</strain>
    </source>
</reference>
<evidence type="ECO:0000256" key="5">
    <source>
        <dbReference type="SAM" id="Phobius"/>
    </source>
</evidence>
<sequence>MIELVHSYVDNYSALVNNGSHWWVHTVLFFTMYALPLLLGAQILNSILPFLKRILIAKLASQRSGWISKASLGSYVLKHSWRRQIKLAVLATLSLPALYASLELPKVIINNAIESGHYPIKYLVFEITQTSALIILCILFLVVVGVHGFLKFHVNMQAGALAEHISRRLRLDISRTTFKKNRNKNGDLIPIIVQEVEPVAGFAAESIVLPLLQGGTFLTILTFMLVQDVVLGLAAMALLPIQIYIVPKFQRKINMLSRSRLVEVRELGERISERSGMSGEETRKIYLSYRVLQNIRIGIHKKKYLLKTINNFISQLTPFFFYTIGGYLVISGDLSLGALIAVLTAYKDIGAPLKEVFRYYQAQADANVRYSEIAPYLSRKPA</sequence>
<feature type="transmembrane region" description="Helical" evidence="5">
    <location>
        <begin position="217"/>
        <end position="245"/>
    </location>
</feature>
<feature type="transmembrane region" description="Helical" evidence="5">
    <location>
        <begin position="319"/>
        <end position="346"/>
    </location>
</feature>
<dbReference type="Pfam" id="PF00664">
    <property type="entry name" value="ABC_membrane"/>
    <property type="match status" value="1"/>
</dbReference>
<dbReference type="SUPFAM" id="SSF90123">
    <property type="entry name" value="ABC transporter transmembrane region"/>
    <property type="match status" value="1"/>
</dbReference>